<dbReference type="EMBL" id="QGKX02000095">
    <property type="protein sequence ID" value="KAF3572244.1"/>
    <property type="molecule type" value="Genomic_DNA"/>
</dbReference>
<evidence type="ECO:0000256" key="1">
    <source>
        <dbReference type="ARBA" id="ARBA00004141"/>
    </source>
</evidence>
<accession>A0A8S9RGM8</accession>
<reference evidence="14" key="1">
    <citation type="submission" date="2019-12" db="EMBL/GenBank/DDBJ databases">
        <title>Genome sequencing and annotation of Brassica cretica.</title>
        <authorList>
            <person name="Studholme D.J."/>
            <person name="Sarris P."/>
        </authorList>
    </citation>
    <scope>NUCLEOTIDE SEQUENCE</scope>
    <source>
        <strain evidence="14">PFS-109/04</strain>
        <tissue evidence="14">Leaf</tissue>
    </source>
</reference>
<evidence type="ECO:0000256" key="2">
    <source>
        <dbReference type="ARBA" id="ARBA00022448"/>
    </source>
</evidence>
<feature type="domain" description="Cation/H(+) antiporter C-terminal" evidence="13">
    <location>
        <begin position="348"/>
        <end position="496"/>
    </location>
</feature>
<protein>
    <recommendedName>
        <fullName evidence="16">Cation/H+ exchanger domain-containing protein</fullName>
    </recommendedName>
</protein>
<evidence type="ECO:0000256" key="9">
    <source>
        <dbReference type="ARBA" id="ARBA00038341"/>
    </source>
</evidence>
<keyword evidence="4 10" id="KW-0812">Transmembrane</keyword>
<evidence type="ECO:0000256" key="4">
    <source>
        <dbReference type="ARBA" id="ARBA00022692"/>
    </source>
</evidence>
<keyword evidence="6 10" id="KW-1133">Transmembrane helix</keyword>
<dbReference type="GO" id="GO:0015297">
    <property type="term" value="F:antiporter activity"/>
    <property type="evidence" value="ECO:0007669"/>
    <property type="project" value="InterPro"/>
</dbReference>
<feature type="transmembrane region" description="Helical" evidence="10">
    <location>
        <begin position="102"/>
        <end position="122"/>
    </location>
</feature>
<dbReference type="GO" id="GO:0016020">
    <property type="term" value="C:membrane"/>
    <property type="evidence" value="ECO:0007669"/>
    <property type="project" value="UniProtKB-SubCell"/>
</dbReference>
<comment type="similarity">
    <text evidence="9">Belongs to the monovalent cation:proton antiporter 2 (CPA2) transporter (TC 2.A.37) family. CHX (TC 2.A.37.4) subfamily.</text>
</comment>
<evidence type="ECO:0000256" key="6">
    <source>
        <dbReference type="ARBA" id="ARBA00022989"/>
    </source>
</evidence>
<keyword evidence="5" id="KW-0630">Potassium</keyword>
<keyword evidence="7" id="KW-0406">Ion transport</keyword>
<dbReference type="InterPro" id="IPR057290">
    <property type="entry name" value="CHX17_C"/>
</dbReference>
<dbReference type="GO" id="GO:0006813">
    <property type="term" value="P:potassium ion transport"/>
    <property type="evidence" value="ECO:0007669"/>
    <property type="project" value="UniProtKB-KW"/>
</dbReference>
<keyword evidence="8 10" id="KW-0472">Membrane</keyword>
<feature type="transmembrane region" description="Helical" evidence="10">
    <location>
        <begin position="36"/>
        <end position="57"/>
    </location>
</feature>
<dbReference type="GO" id="GO:1902600">
    <property type="term" value="P:proton transmembrane transport"/>
    <property type="evidence" value="ECO:0007669"/>
    <property type="project" value="InterPro"/>
</dbReference>
<evidence type="ECO:0000259" key="12">
    <source>
        <dbReference type="Pfam" id="PF23256"/>
    </source>
</evidence>
<dbReference type="Pfam" id="PF23259">
    <property type="entry name" value="CHX17_C"/>
    <property type="match status" value="1"/>
</dbReference>
<dbReference type="GO" id="GO:0006885">
    <property type="term" value="P:regulation of pH"/>
    <property type="evidence" value="ECO:0007669"/>
    <property type="project" value="TreeGrafter"/>
</dbReference>
<evidence type="ECO:0000259" key="13">
    <source>
        <dbReference type="Pfam" id="PF23259"/>
    </source>
</evidence>
<evidence type="ECO:0000313" key="15">
    <source>
        <dbReference type="Proteomes" id="UP000712600"/>
    </source>
</evidence>
<dbReference type="InterPro" id="IPR057291">
    <property type="entry name" value="CHX17_2nd"/>
</dbReference>
<dbReference type="InterPro" id="IPR006153">
    <property type="entry name" value="Cation/H_exchanger_TM"/>
</dbReference>
<feature type="domain" description="Cation/H+ exchanger transmembrane" evidence="11">
    <location>
        <begin position="2"/>
        <end position="153"/>
    </location>
</feature>
<evidence type="ECO:0000256" key="10">
    <source>
        <dbReference type="SAM" id="Phobius"/>
    </source>
</evidence>
<evidence type="ECO:0008006" key="16">
    <source>
        <dbReference type="Google" id="ProtNLM"/>
    </source>
</evidence>
<dbReference type="PANTHER" id="PTHR32468:SF93">
    <property type="entry name" value="CATION_H(+) ANTIPORTER 5-RELATED"/>
    <property type="match status" value="1"/>
</dbReference>
<evidence type="ECO:0000259" key="11">
    <source>
        <dbReference type="Pfam" id="PF00999"/>
    </source>
</evidence>
<proteinExistence type="inferred from homology"/>
<dbReference type="InterPro" id="IPR050794">
    <property type="entry name" value="CPA2_transporter"/>
</dbReference>
<evidence type="ECO:0000256" key="3">
    <source>
        <dbReference type="ARBA" id="ARBA00022538"/>
    </source>
</evidence>
<evidence type="ECO:0000256" key="5">
    <source>
        <dbReference type="ARBA" id="ARBA00022958"/>
    </source>
</evidence>
<keyword evidence="2" id="KW-0813">Transport</keyword>
<feature type="domain" description="Cation/H(+) antiporter central" evidence="12">
    <location>
        <begin position="245"/>
        <end position="339"/>
    </location>
</feature>
<evidence type="ECO:0000256" key="8">
    <source>
        <dbReference type="ARBA" id="ARBA00023136"/>
    </source>
</evidence>
<comment type="caution">
    <text evidence="14">The sequence shown here is derived from an EMBL/GenBank/DDBJ whole genome shotgun (WGS) entry which is preliminary data.</text>
</comment>
<dbReference type="Proteomes" id="UP000712600">
    <property type="component" value="Unassembled WGS sequence"/>
</dbReference>
<dbReference type="AlphaFoldDB" id="A0A8S9RGM8"/>
<sequence>MLHFFPAIGPFLLGLCVPHGPPLGSALVQKFESFNTGILLPLFLFFPMLQIDGPWLVEEVQKLRHYDGQMYEALNIIVVVSASKMFFTTIPPLLAKMPLTDSFVMSLILSNKGFVEMCYFMYAVEKKTLQVKSFTTLALMILFSSTVLPVVIHYLYDGSSRFICFQKRNLMSLKLGSEMKFLTCIHKSDHISGVINFLEQAFPLEDSLLTCNVLNLIELVGLDNPLFISHQMQKAEPGGRSYSTNVLIAFDEFKHFWKSITVELFTSISNPKYMHQEIYSLALDKQVSFIMLPFHKIWSLDHTTVVSDDVMRRNVNINVLSQAPCSVGVLVHRQKMVSAQKREPIFKVCAIFVGGKDDREALAMGKHMMRNQKVRLTVLKLVPGTVVGMTTGWDQMLDTAELKETLRNSITPSEGEHNFVEYLEETVDDGSDTSRILLSIASAFDLFVVGRSSGMGTDVTRALSEWTEFDELGVIGDLLVASDFPQRGSVLVVQQQQNVACR</sequence>
<dbReference type="Gene3D" id="1.20.1530.20">
    <property type="match status" value="1"/>
</dbReference>
<name>A0A8S9RGM8_BRACR</name>
<comment type="subcellular location">
    <subcellularLocation>
        <location evidence="1">Membrane</location>
        <topology evidence="1">Multi-pass membrane protein</topology>
    </subcellularLocation>
</comment>
<evidence type="ECO:0000256" key="7">
    <source>
        <dbReference type="ARBA" id="ARBA00023065"/>
    </source>
</evidence>
<dbReference type="Pfam" id="PF23256">
    <property type="entry name" value="CHX17_2nd"/>
    <property type="match status" value="1"/>
</dbReference>
<dbReference type="GO" id="GO:0012505">
    <property type="term" value="C:endomembrane system"/>
    <property type="evidence" value="ECO:0007669"/>
    <property type="project" value="TreeGrafter"/>
</dbReference>
<dbReference type="Pfam" id="PF00999">
    <property type="entry name" value="Na_H_Exchanger"/>
    <property type="match status" value="1"/>
</dbReference>
<organism evidence="14 15">
    <name type="scientific">Brassica cretica</name>
    <name type="common">Mustard</name>
    <dbReference type="NCBI Taxonomy" id="69181"/>
    <lineage>
        <taxon>Eukaryota</taxon>
        <taxon>Viridiplantae</taxon>
        <taxon>Streptophyta</taxon>
        <taxon>Embryophyta</taxon>
        <taxon>Tracheophyta</taxon>
        <taxon>Spermatophyta</taxon>
        <taxon>Magnoliopsida</taxon>
        <taxon>eudicotyledons</taxon>
        <taxon>Gunneridae</taxon>
        <taxon>Pentapetalae</taxon>
        <taxon>rosids</taxon>
        <taxon>malvids</taxon>
        <taxon>Brassicales</taxon>
        <taxon>Brassicaceae</taxon>
        <taxon>Brassiceae</taxon>
        <taxon>Brassica</taxon>
    </lineage>
</organism>
<dbReference type="PANTHER" id="PTHR32468">
    <property type="entry name" value="CATION/H + ANTIPORTER"/>
    <property type="match status" value="1"/>
</dbReference>
<dbReference type="InterPro" id="IPR038770">
    <property type="entry name" value="Na+/solute_symporter_sf"/>
</dbReference>
<evidence type="ECO:0000313" key="14">
    <source>
        <dbReference type="EMBL" id="KAF3572244.1"/>
    </source>
</evidence>
<keyword evidence="3" id="KW-0633">Potassium transport</keyword>
<gene>
    <name evidence="14" type="ORF">F2Q69_00063673</name>
</gene>
<feature type="transmembrane region" description="Helical" evidence="10">
    <location>
        <begin position="134"/>
        <end position="156"/>
    </location>
</feature>
<feature type="transmembrane region" description="Helical" evidence="10">
    <location>
        <begin position="69"/>
        <end position="90"/>
    </location>
</feature>